<dbReference type="PANTHER" id="PTHR46091">
    <property type="entry name" value="BLR7054 PROTEIN"/>
    <property type="match status" value="1"/>
</dbReference>
<dbReference type="SUPFAM" id="SSF51905">
    <property type="entry name" value="FAD/NAD(P)-binding domain"/>
    <property type="match status" value="1"/>
</dbReference>
<accession>A6G8B3</accession>
<dbReference type="InterPro" id="IPR002937">
    <property type="entry name" value="Amino_oxidase"/>
</dbReference>
<reference evidence="7 8" key="1">
    <citation type="submission" date="2007-06" db="EMBL/GenBank/DDBJ databases">
        <authorList>
            <person name="Shimkets L."/>
            <person name="Ferriera S."/>
            <person name="Johnson J."/>
            <person name="Kravitz S."/>
            <person name="Beeson K."/>
            <person name="Sutton G."/>
            <person name="Rogers Y.-H."/>
            <person name="Friedman R."/>
            <person name="Frazier M."/>
            <person name="Venter J.C."/>
        </authorList>
    </citation>
    <scope>NUCLEOTIDE SEQUENCE [LARGE SCALE GENOMIC DNA]</scope>
    <source>
        <strain evidence="7 8">SIR-1</strain>
    </source>
</reference>
<evidence type="ECO:0000256" key="1">
    <source>
        <dbReference type="ARBA" id="ARBA00022630"/>
    </source>
</evidence>
<comment type="caution">
    <text evidence="7">The sequence shown here is derived from an EMBL/GenBank/DDBJ whole genome shotgun (WGS) entry which is preliminary data.</text>
</comment>
<protein>
    <submittedName>
        <fullName evidence="7">FAD dependent oxidoreductase</fullName>
    </submittedName>
</protein>
<evidence type="ECO:0000256" key="3">
    <source>
        <dbReference type="ARBA" id="ARBA00022827"/>
    </source>
</evidence>
<dbReference type="InterPro" id="IPR036188">
    <property type="entry name" value="FAD/NAD-bd_sf"/>
</dbReference>
<gene>
    <name evidence="7" type="ORF">PPSIR1_01312</name>
</gene>
<evidence type="ECO:0000256" key="4">
    <source>
        <dbReference type="ARBA" id="ARBA00022857"/>
    </source>
</evidence>
<feature type="domain" description="Amine oxidase" evidence="6">
    <location>
        <begin position="8"/>
        <end position="350"/>
    </location>
</feature>
<proteinExistence type="predicted"/>
<dbReference type="Gene3D" id="3.50.50.60">
    <property type="entry name" value="FAD/NAD(P)-binding domain"/>
    <property type="match status" value="2"/>
</dbReference>
<evidence type="ECO:0000313" key="8">
    <source>
        <dbReference type="Proteomes" id="UP000005801"/>
    </source>
</evidence>
<dbReference type="Pfam" id="PF01593">
    <property type="entry name" value="Amino_oxidase"/>
    <property type="match status" value="1"/>
</dbReference>
<dbReference type="STRING" id="391625.PPSIR1_01312"/>
<keyword evidence="4" id="KW-0521">NADP</keyword>
<keyword evidence="8" id="KW-1185">Reference proteome</keyword>
<dbReference type="InterPro" id="IPR052206">
    <property type="entry name" value="Retinol_saturase"/>
</dbReference>
<evidence type="ECO:0000256" key="5">
    <source>
        <dbReference type="ARBA" id="ARBA00023027"/>
    </source>
</evidence>
<organism evidence="7 8">
    <name type="scientific">Plesiocystis pacifica SIR-1</name>
    <dbReference type="NCBI Taxonomy" id="391625"/>
    <lineage>
        <taxon>Bacteria</taxon>
        <taxon>Pseudomonadati</taxon>
        <taxon>Myxococcota</taxon>
        <taxon>Polyangia</taxon>
        <taxon>Nannocystales</taxon>
        <taxon>Nannocystaceae</taxon>
        <taxon>Plesiocystis</taxon>
    </lineage>
</organism>
<evidence type="ECO:0000256" key="2">
    <source>
        <dbReference type="ARBA" id="ARBA00022729"/>
    </source>
</evidence>
<dbReference type="PANTHER" id="PTHR46091:SF3">
    <property type="entry name" value="AMINE OXIDASE DOMAIN-CONTAINING PROTEIN"/>
    <property type="match status" value="1"/>
</dbReference>
<dbReference type="Proteomes" id="UP000005801">
    <property type="component" value="Unassembled WGS sequence"/>
</dbReference>
<name>A6G8B3_9BACT</name>
<evidence type="ECO:0000313" key="7">
    <source>
        <dbReference type="EMBL" id="EDM77823.1"/>
    </source>
</evidence>
<evidence type="ECO:0000259" key="6">
    <source>
        <dbReference type="Pfam" id="PF01593"/>
    </source>
</evidence>
<dbReference type="EMBL" id="ABCS01000039">
    <property type="protein sequence ID" value="EDM77823.1"/>
    <property type="molecule type" value="Genomic_DNA"/>
</dbReference>
<keyword evidence="1" id="KW-0285">Flavoprotein</keyword>
<sequence length="530" mass="56931">MVIGTGAGGLTAAATLAKGGMEVIALERAKQLGGFLNPFKRRKYHFDPGVHYVGQAFEGGQLHRVLRRFDLDATELFCEMDPDGFDVIRFPGFEMRVPKGVDRFRGRMIEAFPEDAGELNAFFDQLVQVRELTLLPGAKASMAAKLGALRGLGACGKWYLQTFGQLLERSFRNPQVRAVLGAQCGDYGVPPAQAPALLGVMLILHFLDGSYFPRGGSGGLRDALVERGRGYGASYRRRAEVASIEVDDGRVRGVTLADGEFIEADVVVSAIDPSLTYGQLIDAAHLPRRIVAKARETTPSVASLCVFLGLERDLRNHGLGAFNVWDYPTWDVDAAFRPACEGRLPEDHAFFLSPNSLKDDTGTMAPEGCSTLEIVTLAAHEPFARWADEPVLRRSEAYEDFKARTAAGLMAAVERRWPGLVGDVAVEDVATPVTNQHFVGSPAGSIYGPMATRDQWGHKAYRTTGPVAGLFHAGAGVLGPGVVPCLASGVTAGKAALASTAVRRSVFGALPSGIDQLSRLGRRTRSLAGF</sequence>
<keyword evidence="2" id="KW-0732">Signal</keyword>
<keyword evidence="5" id="KW-0520">NAD</keyword>
<keyword evidence="3" id="KW-0274">FAD</keyword>
<dbReference type="GO" id="GO:0016491">
    <property type="term" value="F:oxidoreductase activity"/>
    <property type="evidence" value="ECO:0007669"/>
    <property type="project" value="InterPro"/>
</dbReference>
<dbReference type="eggNOG" id="COG1233">
    <property type="taxonomic scope" value="Bacteria"/>
</dbReference>
<dbReference type="AlphaFoldDB" id="A6G8B3"/>